<proteinExistence type="predicted"/>
<dbReference type="Pfam" id="PF18449">
    <property type="entry name" value="Endotoxin_C2"/>
    <property type="match status" value="1"/>
</dbReference>
<dbReference type="InterPro" id="IPR046746">
    <property type="entry name" value="Big_15"/>
</dbReference>
<dbReference type="Proteomes" id="UP000019254">
    <property type="component" value="Unassembled WGS sequence"/>
</dbReference>
<protein>
    <submittedName>
        <fullName evidence="3">Cell wall anchor domain-containing protein</fullName>
    </submittedName>
</protein>
<dbReference type="PATRIC" id="fig|1265820.5.peg.1009"/>
<dbReference type="EMBL" id="AODE01000011">
    <property type="protein sequence ID" value="EUJ31416.1"/>
    <property type="molecule type" value="Genomic_DNA"/>
</dbReference>
<accession>W7C6Y6</accession>
<dbReference type="AlphaFoldDB" id="W7C6Y6"/>
<feature type="domain" description="Pesticidal crystal protein Cry1Aa" evidence="1">
    <location>
        <begin position="26"/>
        <end position="85"/>
    </location>
</feature>
<comment type="caution">
    <text evidence="3">The sequence shown here is derived from an EMBL/GenBank/DDBJ whole genome shotgun (WGS) entry which is preliminary data.</text>
</comment>
<feature type="domain" description="Bacterial Ig" evidence="2">
    <location>
        <begin position="176"/>
        <end position="256"/>
    </location>
</feature>
<evidence type="ECO:0000259" key="1">
    <source>
        <dbReference type="Pfam" id="PF18449"/>
    </source>
</evidence>
<dbReference type="Pfam" id="PF20622">
    <property type="entry name" value="Big_15"/>
    <property type="match status" value="3"/>
</dbReference>
<dbReference type="RefSeq" id="WP_036077941.1">
    <property type="nucleotide sequence ID" value="NZ_AODE01000011.1"/>
</dbReference>
<reference evidence="3 4" key="1">
    <citation type="journal article" date="2014" name="Int. J. Syst. Evol. Microbiol.">
        <title>Listeria floridensis sp. nov., Listeria aquatica sp. nov., Listeria cornellensis sp. nov., Listeria riparia sp. nov. and Listeria grandensis sp. nov., from agricultural and natural environments.</title>
        <authorList>
            <person name="den Bakker H.C."/>
            <person name="Warchocki S."/>
            <person name="Wright E.M."/>
            <person name="Allred A.F."/>
            <person name="Ahlstrom C."/>
            <person name="Manuel C.S."/>
            <person name="Stasiewicz M.J."/>
            <person name="Burrell A."/>
            <person name="Roof S."/>
            <person name="Strawn L."/>
            <person name="Fortes E.D."/>
            <person name="Nightingale K.K."/>
            <person name="Kephart D."/>
            <person name="Wiedmann M."/>
        </authorList>
    </citation>
    <scope>NUCLEOTIDE SEQUENCE [LARGE SCALE GENOMIC DNA]</scope>
    <source>
        <strain evidence="4">FSL F6-969</strain>
    </source>
</reference>
<evidence type="ECO:0000313" key="3">
    <source>
        <dbReference type="EMBL" id="EUJ31416.1"/>
    </source>
</evidence>
<keyword evidence="4" id="KW-1185">Reference proteome</keyword>
<feature type="domain" description="Bacterial Ig" evidence="2">
    <location>
        <begin position="91"/>
        <end position="171"/>
    </location>
</feature>
<dbReference type="OrthoDB" id="2366313at2"/>
<name>W7C6Y6_9LIST</name>
<feature type="domain" description="Bacterial Ig" evidence="2">
    <location>
        <begin position="271"/>
        <end position="342"/>
    </location>
</feature>
<evidence type="ECO:0000313" key="4">
    <source>
        <dbReference type="Proteomes" id="UP000019254"/>
    </source>
</evidence>
<evidence type="ECO:0000259" key="2">
    <source>
        <dbReference type="Pfam" id="PF20622"/>
    </source>
</evidence>
<dbReference type="STRING" id="1265820.PCORN_05141"/>
<sequence length="343" mass="37754">MQVELDIAKQLLEKRTARELEIKTDASNSLNELFQDNQVTSNEIKDSTNQKAIDTTQNLINEISDSEVRADFQTKLDKAQALLNAQTIANGNLDLNDFHIGADKYVTGEYSGNIARISFVQNGEESKNSSLKNGVFSFYANDKKIKKTDAIFMVAYDQNGKEIVRQELKIIAETTGKVTPATMAIPGDKYITGTYTGDVARMEVTVNDVLYKGGTLSGGTFQFYSNDKVTKTTDVVVVRVFDSKNKQLDKQAVSIKTLIPTQGSITIAGEVNVGTKNIEGTFTGAVHYLVVTVNNTPYKGGTISKDGTFKFYILDKLKSQSDMITVEAFDKSGKLLDTKVIKK</sequence>
<organism evidence="3 4">
    <name type="scientific">Listeria cornellensis FSL F6-0969</name>
    <dbReference type="NCBI Taxonomy" id="1265820"/>
    <lineage>
        <taxon>Bacteria</taxon>
        <taxon>Bacillati</taxon>
        <taxon>Bacillota</taxon>
        <taxon>Bacilli</taxon>
        <taxon>Bacillales</taxon>
        <taxon>Listeriaceae</taxon>
        <taxon>Listeria</taxon>
    </lineage>
</organism>
<gene>
    <name evidence="3" type="ORF">PCORN_05141</name>
</gene>
<dbReference type="InterPro" id="IPR054544">
    <property type="entry name" value="Pest_crys_Cry1Aa_dom-IV"/>
</dbReference>